<evidence type="ECO:0000259" key="3">
    <source>
        <dbReference type="Pfam" id="PF00188"/>
    </source>
</evidence>
<organism evidence="4 5">
    <name type="scientific">Caldimonas brevitalea</name>
    <dbReference type="NCBI Taxonomy" id="413882"/>
    <lineage>
        <taxon>Bacteria</taxon>
        <taxon>Pseudomonadati</taxon>
        <taxon>Pseudomonadota</taxon>
        <taxon>Betaproteobacteria</taxon>
        <taxon>Burkholderiales</taxon>
        <taxon>Sphaerotilaceae</taxon>
        <taxon>Caldimonas</taxon>
    </lineage>
</organism>
<keyword evidence="5" id="KW-1185">Reference proteome</keyword>
<dbReference type="Pfam" id="PF00188">
    <property type="entry name" value="CAP"/>
    <property type="match status" value="1"/>
</dbReference>
<dbReference type="SUPFAM" id="SSF55797">
    <property type="entry name" value="PR-1-like"/>
    <property type="match status" value="1"/>
</dbReference>
<reference evidence="4 5" key="1">
    <citation type="submission" date="2015-05" db="EMBL/GenBank/DDBJ databases">
        <authorList>
            <person name="Tang B."/>
            <person name="Yu Y."/>
        </authorList>
    </citation>
    <scope>NUCLEOTIDE SEQUENCE [LARGE SCALE GENOMIC DNA]</scope>
    <source>
        <strain evidence="4 5">DSM 7029</strain>
    </source>
</reference>
<gene>
    <name evidence="4" type="ORF">AAW51_0187</name>
</gene>
<evidence type="ECO:0000256" key="2">
    <source>
        <dbReference type="SAM" id="SignalP"/>
    </source>
</evidence>
<dbReference type="AlphaFoldDB" id="A0A0G3BFZ8"/>
<accession>A0A0G3BFZ8</accession>
<feature type="compositionally biased region" description="Gly residues" evidence="1">
    <location>
        <begin position="25"/>
        <end position="35"/>
    </location>
</feature>
<dbReference type="PANTHER" id="PTHR31157:SF1">
    <property type="entry name" value="SCP DOMAIN-CONTAINING PROTEIN"/>
    <property type="match status" value="1"/>
</dbReference>
<feature type="domain" description="SCP" evidence="3">
    <location>
        <begin position="112"/>
        <end position="216"/>
    </location>
</feature>
<feature type="chain" id="PRO_5002551522" evidence="2">
    <location>
        <begin position="20"/>
        <end position="221"/>
    </location>
</feature>
<dbReference type="CDD" id="cd05379">
    <property type="entry name" value="CAP_bacterial"/>
    <property type="match status" value="1"/>
</dbReference>
<protein>
    <submittedName>
        <fullName evidence="4">Transmembrane protein</fullName>
    </submittedName>
</protein>
<feature type="compositionally biased region" description="Polar residues" evidence="1">
    <location>
        <begin position="40"/>
        <end position="57"/>
    </location>
</feature>
<dbReference type="InterPro" id="IPR014044">
    <property type="entry name" value="CAP_dom"/>
</dbReference>
<dbReference type="RefSeq" id="WP_047193123.1">
    <property type="nucleotide sequence ID" value="NZ_CP011371.1"/>
</dbReference>
<keyword evidence="4" id="KW-0812">Transmembrane</keyword>
<proteinExistence type="predicted"/>
<dbReference type="PROSITE" id="PS51257">
    <property type="entry name" value="PROKAR_LIPOPROTEIN"/>
    <property type="match status" value="1"/>
</dbReference>
<keyword evidence="4" id="KW-0472">Membrane</keyword>
<evidence type="ECO:0000313" key="5">
    <source>
        <dbReference type="Proteomes" id="UP000035352"/>
    </source>
</evidence>
<dbReference type="PANTHER" id="PTHR31157">
    <property type="entry name" value="SCP DOMAIN-CONTAINING PROTEIN"/>
    <property type="match status" value="1"/>
</dbReference>
<sequence length="221" mass="22560">MRQLWQSAGLGLVLALALAGCGGGGGGDGGEGGDAAGAPESSSTETTGAPPVNNNPAETGDPAPAAGPAAPAAAADITCGLPNFRADALRLINQRRAAGATCGSNGYFPPTTALAWNDRLTAAAYGHSREMATYNYFSHRSRDGRTMSDRVTAAGYTWSAVGENIAAGQQTVAAAVDSWMKSAGHCASIMSARYRDMGLACASSSSSDYGRYWTFDVARPR</sequence>
<dbReference type="InterPro" id="IPR035940">
    <property type="entry name" value="CAP_sf"/>
</dbReference>
<dbReference type="Proteomes" id="UP000035352">
    <property type="component" value="Chromosome"/>
</dbReference>
<feature type="signal peptide" evidence="2">
    <location>
        <begin position="1"/>
        <end position="19"/>
    </location>
</feature>
<evidence type="ECO:0000256" key="1">
    <source>
        <dbReference type="SAM" id="MobiDB-lite"/>
    </source>
</evidence>
<evidence type="ECO:0000313" key="4">
    <source>
        <dbReference type="EMBL" id="AKJ26878.1"/>
    </source>
</evidence>
<dbReference type="STRING" id="413882.AAW51_0187"/>
<dbReference type="EMBL" id="CP011371">
    <property type="protein sequence ID" value="AKJ26878.1"/>
    <property type="molecule type" value="Genomic_DNA"/>
</dbReference>
<name>A0A0G3BFZ8_9BURK</name>
<keyword evidence="2" id="KW-0732">Signal</keyword>
<dbReference type="KEGG" id="pbh:AAW51_0187"/>
<dbReference type="OrthoDB" id="68195at2"/>
<dbReference type="Gene3D" id="3.40.33.10">
    <property type="entry name" value="CAP"/>
    <property type="match status" value="1"/>
</dbReference>
<feature type="region of interest" description="Disordered" evidence="1">
    <location>
        <begin position="25"/>
        <end position="69"/>
    </location>
</feature>